<proteinExistence type="predicted"/>
<accession>A0ABN9WVE6</accession>
<evidence type="ECO:0000313" key="2">
    <source>
        <dbReference type="Proteomes" id="UP001189429"/>
    </source>
</evidence>
<sequence length="426" mass="47442">MGLSNLVSTMRSAKETIANWALWMRRLRRASTERMTCELCRTSLSAPLFWKTQPIALDLEEAACGHKGQEKAVTEPCVKALSERRQENRGILAARLRIQCFIMSSLVSEAFHIAGEASGDHPTSQSIKEFFERVDQTAIAAAAKRLKKQGEEHTYAAIATARPSRNALDDAPERRRLDFAKHVISLSRRPQWYYDNLARCDLCNSVHPRAQKTAQDVALARRGKKGWMSKGSQAQSQHLRGPKRHLKLNSSDAARARRVPVFARGKLHIEPLPGDFLGETPLGAEIMVAKVRAALNVRFPGGGRLPRALADRGGGICSAGSGAIAEEYRGALRRHDLRAFFPADVSALPSQLQQVMPRETAASWTRDRHAKTPPMRCWEETSEAHRARLKACAAQVNCACDVDGLRRELPPRVKDLDRRRGDRLAK</sequence>
<dbReference type="EMBL" id="CAUYUJ010019392">
    <property type="protein sequence ID" value="CAK0890809.1"/>
    <property type="molecule type" value="Genomic_DNA"/>
</dbReference>
<gene>
    <name evidence="1" type="ORF">PCOR1329_LOCUS70911</name>
</gene>
<keyword evidence="2" id="KW-1185">Reference proteome</keyword>
<name>A0ABN9WVE6_9DINO</name>
<dbReference type="Proteomes" id="UP001189429">
    <property type="component" value="Unassembled WGS sequence"/>
</dbReference>
<protein>
    <submittedName>
        <fullName evidence="1">Uncharacterized protein</fullName>
    </submittedName>
</protein>
<comment type="caution">
    <text evidence="1">The sequence shown here is derived from an EMBL/GenBank/DDBJ whole genome shotgun (WGS) entry which is preliminary data.</text>
</comment>
<reference evidence="1" key="1">
    <citation type="submission" date="2023-10" db="EMBL/GenBank/DDBJ databases">
        <authorList>
            <person name="Chen Y."/>
            <person name="Shah S."/>
            <person name="Dougan E. K."/>
            <person name="Thang M."/>
            <person name="Chan C."/>
        </authorList>
    </citation>
    <scope>NUCLEOTIDE SEQUENCE [LARGE SCALE GENOMIC DNA]</scope>
</reference>
<evidence type="ECO:0000313" key="1">
    <source>
        <dbReference type="EMBL" id="CAK0890809.1"/>
    </source>
</evidence>
<organism evidence="1 2">
    <name type="scientific">Prorocentrum cordatum</name>
    <dbReference type="NCBI Taxonomy" id="2364126"/>
    <lineage>
        <taxon>Eukaryota</taxon>
        <taxon>Sar</taxon>
        <taxon>Alveolata</taxon>
        <taxon>Dinophyceae</taxon>
        <taxon>Prorocentrales</taxon>
        <taxon>Prorocentraceae</taxon>
        <taxon>Prorocentrum</taxon>
    </lineage>
</organism>